<dbReference type="PANTHER" id="PTHR30069">
    <property type="entry name" value="TONB-DEPENDENT OUTER MEMBRANE RECEPTOR"/>
    <property type="match status" value="1"/>
</dbReference>
<evidence type="ECO:0000256" key="5">
    <source>
        <dbReference type="ARBA" id="ARBA00023136"/>
    </source>
</evidence>
<dbReference type="RefSeq" id="WP_404614005.1">
    <property type="nucleotide sequence ID" value="NZ_JADIKK010000008.1"/>
</dbReference>
<evidence type="ECO:0000256" key="3">
    <source>
        <dbReference type="ARBA" id="ARBA00022452"/>
    </source>
</evidence>
<keyword evidence="2" id="KW-0813">Transport</keyword>
<evidence type="ECO:0000256" key="6">
    <source>
        <dbReference type="ARBA" id="ARBA00023237"/>
    </source>
</evidence>
<organism evidence="9 10">
    <name type="scientific">Rhodanobacter hydrolyticus</name>
    <dbReference type="NCBI Taxonomy" id="2250595"/>
    <lineage>
        <taxon>Bacteria</taxon>
        <taxon>Pseudomonadati</taxon>
        <taxon>Pseudomonadota</taxon>
        <taxon>Gammaproteobacteria</taxon>
        <taxon>Lysobacterales</taxon>
        <taxon>Rhodanobacteraceae</taxon>
        <taxon>Rhodanobacter</taxon>
    </lineage>
</organism>
<keyword evidence="10" id="KW-1185">Reference proteome</keyword>
<gene>
    <name evidence="9" type="ORF">ISP25_11420</name>
</gene>
<evidence type="ECO:0000256" key="4">
    <source>
        <dbReference type="ARBA" id="ARBA00022692"/>
    </source>
</evidence>
<dbReference type="InterPro" id="IPR057601">
    <property type="entry name" value="Oar-like_b-barrel"/>
</dbReference>
<proteinExistence type="predicted"/>
<evidence type="ECO:0000313" key="9">
    <source>
        <dbReference type="EMBL" id="MFK2877678.1"/>
    </source>
</evidence>
<keyword evidence="4" id="KW-0812">Transmembrane</keyword>
<protein>
    <submittedName>
        <fullName evidence="9">Oar protein</fullName>
    </submittedName>
</protein>
<comment type="caution">
    <text evidence="9">The sequence shown here is derived from an EMBL/GenBank/DDBJ whole genome shotgun (WGS) entry which is preliminary data.</text>
</comment>
<comment type="subcellular location">
    <subcellularLocation>
        <location evidence="1">Cell outer membrane</location>
        <topology evidence="1">Multi-pass membrane protein</topology>
    </subcellularLocation>
</comment>
<dbReference type="Proteomes" id="UP001620339">
    <property type="component" value="Unassembled WGS sequence"/>
</dbReference>
<keyword evidence="3" id="KW-1134">Transmembrane beta strand</keyword>
<evidence type="ECO:0000256" key="2">
    <source>
        <dbReference type="ARBA" id="ARBA00022448"/>
    </source>
</evidence>
<evidence type="ECO:0000256" key="7">
    <source>
        <dbReference type="SAM" id="MobiDB-lite"/>
    </source>
</evidence>
<keyword evidence="6" id="KW-0998">Cell outer membrane</keyword>
<sequence>MSKRFERGLQYRRTALATALAVGLGMTGLAYGQATTGSVFGTAPVSAGETVRIVNNQTGLTREVAVDNTGRFGANQLPVGDYTVSLMQGGNVIASRDHVQVSVAGGAAVPFTAAEAGKNVQNLSSVTVTANSLPAIDVSSTRQSSVITAQQLKQLPMAKNAESIALLAPGVAGGSTTLGTGPAGTPLISFGGDSVVENAYYINGFNTTDPVGNAGGIALPYFAIAEQQTITSGYGAEYGRSSGGVISQVGARGGNDWHAGVYATFAPSWAQSGYDNYYYSNPKATTPGQQYGDIFENRSNNRSWSQVYDAYVSGPLIKDTLFFYITAESEHDNYQTTGNTTGSGTGNFYSHGTSLPKFYGKLDWNINDSNTLEYTHVMSKNMDDFNNIYNYNYNNNSVGSYSGVNNPLYSSKFNVDILKFTSYITDNITLSVLGGKMKSTYYSQLVSYPGFDPSLPGITGGAGAVTVQNPSVPGFGSYNNNPTTLGNPGHQSTMNNFRADLDWKLGNHDLKFGIDNQRSVDVDDGSISAGPGYYWGYGQQPSLTSPTLLCNGLGQCVGTAVSATNPNGYYANKVVYGGVASFAVEQKAQYIEDNWQATPNLLLNLGLRNDQFTNYNGEDVPYIRQTKPQWAPRLGFSWDIFGDSSAKLYGNAGRYYLALPAGLGTRMAGANAYVDTYYTYTSINANGIPQGLTQLPATATPFSADGETGVPKDPKVVAAADLKPMYQDEYVLGFQKSFNAFGQSLVWTSQATYSDMKDIVDDTGAIKLPANADMNPLIYPAETDVLVNPGRSNTLNYCLADNGAALPKCTQYGTYTWNPATAVGNASDGLSGFPAAFRKYYSLEESLEHPWDGKWMAKVDYVFSKSYGTTEGPTDSAIGQISSASGAAGGHQSGSITQNWDFPELMQYSNGLLANDHKHSFKAYGTYAITPEWLVSGMVIIQSGAPLSCQGFFGPGQTDPIGYASITNGSYHWCGGQPSRPGDAGFTPWTHQVNLSVSYIPAWAGKHLTLQFQVFNAFNEQKAQTLVQTYGSTAPGATPNSLYLMPVTTEAPRYGQFSVKYDW</sequence>
<dbReference type="Gene3D" id="2.170.130.10">
    <property type="entry name" value="TonB-dependent receptor, plug domain"/>
    <property type="match status" value="1"/>
</dbReference>
<feature type="domain" description="TonB-dependent transporter Oar-like beta-barrel" evidence="8">
    <location>
        <begin position="339"/>
        <end position="1025"/>
    </location>
</feature>
<feature type="compositionally biased region" description="Low complexity" evidence="7">
    <location>
        <begin position="876"/>
        <end position="886"/>
    </location>
</feature>
<dbReference type="Gene3D" id="2.40.170.20">
    <property type="entry name" value="TonB-dependent receptor, beta-barrel domain"/>
    <property type="match status" value="1"/>
</dbReference>
<evidence type="ECO:0000256" key="1">
    <source>
        <dbReference type="ARBA" id="ARBA00004571"/>
    </source>
</evidence>
<dbReference type="InterPro" id="IPR039426">
    <property type="entry name" value="TonB-dep_rcpt-like"/>
</dbReference>
<evidence type="ECO:0000313" key="10">
    <source>
        <dbReference type="Proteomes" id="UP001620339"/>
    </source>
</evidence>
<name>A0ABW8J5V8_9GAMM</name>
<dbReference type="InterPro" id="IPR036942">
    <property type="entry name" value="Beta-barrel_TonB_sf"/>
</dbReference>
<accession>A0ABW8J5V8</accession>
<dbReference type="InterPro" id="IPR037066">
    <property type="entry name" value="Plug_dom_sf"/>
</dbReference>
<reference evidence="9 10" key="1">
    <citation type="submission" date="2020-10" db="EMBL/GenBank/DDBJ databases">
        <title>Phylogeny of dyella-like bacteria.</title>
        <authorList>
            <person name="Fu J."/>
        </authorList>
    </citation>
    <scope>NUCLEOTIDE SEQUENCE [LARGE SCALE GENOMIC DNA]</scope>
    <source>
        <strain evidence="9 10">KACC 19113</strain>
    </source>
</reference>
<evidence type="ECO:0000259" key="8">
    <source>
        <dbReference type="Pfam" id="PF25183"/>
    </source>
</evidence>
<keyword evidence="5" id="KW-0472">Membrane</keyword>
<dbReference type="SUPFAM" id="SSF56935">
    <property type="entry name" value="Porins"/>
    <property type="match status" value="1"/>
</dbReference>
<dbReference type="Pfam" id="PF25183">
    <property type="entry name" value="OMP_b-brl_4"/>
    <property type="match status" value="1"/>
</dbReference>
<feature type="region of interest" description="Disordered" evidence="7">
    <location>
        <begin position="870"/>
        <end position="892"/>
    </location>
</feature>
<dbReference type="EMBL" id="JADIKK010000008">
    <property type="protein sequence ID" value="MFK2877678.1"/>
    <property type="molecule type" value="Genomic_DNA"/>
</dbReference>
<dbReference type="PANTHER" id="PTHR30069:SF46">
    <property type="entry name" value="OAR PROTEIN"/>
    <property type="match status" value="1"/>
</dbReference>